<dbReference type="EMBL" id="AE017308">
    <property type="protein sequence ID" value="AAT27816.1"/>
    <property type="molecule type" value="Genomic_DNA"/>
</dbReference>
<dbReference type="KEGG" id="mmo:MMOB3300"/>
<dbReference type="STRING" id="267748.MMOB3300"/>
<accession>Q6KHW0</accession>
<sequence length="848" mass="91323">MKKSIIILGITSASMLTTVIAGPSIATVMNKKSLTSEQIVQAEITKINQLELTSFGKNILASEVTNLNIALSILVPNTTLSGIRFSLKLQEPSIVNDAEGSLGVVLVASLDNSIQEKKINVNGFRVNNQNEINAKIDLEIQNELDIINTLITKNLASSTLASNVNDTNINDFINTPVSINGVVFSLKVQLNGANNTTGTLGVVLIGSKSGRSLNKNINVSGFRIFNEVEAVENLLLDILGRISTISTTTLAKTVLPSSVTPQNINQYLILPSIDLATGVTLRLRVGQINSQNDFNGTLPVVLEASRNNITREKNFAVSGFATLSEIVNEVTRMEIQTELNKITGISLTPAAATALPSIVNNANITQYLQIPATSNGVIFSLKTQNPSVFNDVDGQISVILTGTRSNISVEKTFSVQGFNTNSNIINAQITADINKELARIVSIATKPAASSVLPSLVNNQNINEYLNAPNLSNGVSFKLELQSPLIFNDRNGSLTINLVASKSGISSTKSIEVSGFMRRITFEFNQITSLSLRAGSSTVLPTITNDNPNLDSFINVPAISNGVSFSISFPSGISQNNQRGTHDVVLTASQVGQTSLSKTITTTGWLSTAQLFTKLNQTNIPLNETNHYLGQAYDWLFKGPVGRLNFRNLLREHYLKGANTSDTAYTNSINSLIRNDLSVDGLSIQTRNNQRTLVVNFTAPNSITLTEKISHLETGARKGEFELGNFSNLTIASVDTLSQVGLNARPITVVDGLSLVDKQPPYIVNSFSFSNGSTSVQQNSISNSGWIIYANGNNLSISSKIFNDGRDRSILGNTNIKITDLAFGPTNGINYKQNGTSISLFSKEHYGL</sequence>
<dbReference type="eggNOG" id="ENOG5030NUD">
    <property type="taxonomic scope" value="Bacteria"/>
</dbReference>
<dbReference type="AlphaFoldDB" id="Q6KHW0"/>
<name>Q6KHW0_MYCM1</name>
<organism evidence="2 3">
    <name type="scientific">Mycoplasma mobile (strain ATCC 43663 / 163K / NCTC 11711)</name>
    <name type="common">Mesomycoplasma mobile</name>
    <dbReference type="NCBI Taxonomy" id="267748"/>
    <lineage>
        <taxon>Bacteria</taxon>
        <taxon>Bacillati</taxon>
        <taxon>Mycoplasmatota</taxon>
        <taxon>Mycoplasmoidales</taxon>
        <taxon>Metamycoplasmataceae</taxon>
        <taxon>Mesomycoplasma</taxon>
    </lineage>
</organism>
<proteinExistence type="predicted"/>
<dbReference type="InterPro" id="IPR007326">
    <property type="entry name" value="Lipoprotein-assoc_dom"/>
</dbReference>
<evidence type="ECO:0000259" key="1">
    <source>
        <dbReference type="Pfam" id="PF04200"/>
    </source>
</evidence>
<dbReference type="Pfam" id="PF04200">
    <property type="entry name" value="Lipoprotein_17"/>
    <property type="match status" value="6"/>
</dbReference>
<dbReference type="RefSeq" id="WP_011264850.1">
    <property type="nucleotide sequence ID" value="NC_006908.1"/>
</dbReference>
<feature type="domain" description="Lipoprotein-associated type-17" evidence="1">
    <location>
        <begin position="437"/>
        <end position="517"/>
    </location>
</feature>
<feature type="domain" description="Lipoprotein-associated type-17" evidence="1">
    <location>
        <begin position="143"/>
        <end position="223"/>
    </location>
</feature>
<feature type="domain" description="Lipoprotein-associated type-17" evidence="1">
    <location>
        <begin position="43"/>
        <end position="125"/>
    </location>
</feature>
<feature type="domain" description="Lipoprotein-associated type-17" evidence="1">
    <location>
        <begin position="338"/>
        <end position="420"/>
    </location>
</feature>
<protein>
    <submittedName>
        <fullName evidence="2">Variable surface protein mvspF</fullName>
    </submittedName>
</protein>
<reference evidence="2 3" key="1">
    <citation type="journal article" date="2004" name="Genome Res.">
        <title>The complete genome and proteome of Mycoplasma mobile.</title>
        <authorList>
            <person name="Jaffe J.D."/>
            <person name="Stange-Thomann N."/>
            <person name="Smith C."/>
            <person name="DeCaprio D."/>
            <person name="Fisher S."/>
            <person name="Butler J."/>
            <person name="Calvo S."/>
            <person name="Elkins T."/>
            <person name="FitzGerald M.G."/>
            <person name="Hafez N."/>
            <person name="Kodira C.D."/>
            <person name="Major J."/>
            <person name="Wang S."/>
            <person name="Wilkinson J."/>
            <person name="Nicol R."/>
            <person name="Nusbaum C."/>
            <person name="Birren B."/>
            <person name="Berg H.C."/>
            <person name="Church G.M."/>
        </authorList>
    </citation>
    <scope>NUCLEOTIDE SEQUENCE [LARGE SCALE GENOMIC DNA]</scope>
    <source>
        <strain evidence="3">ATCC 43663 / 163K / NCTC 11711</strain>
    </source>
</reference>
<feature type="domain" description="Lipoprotein-associated type-17" evidence="1">
    <location>
        <begin position="523"/>
        <end position="606"/>
    </location>
</feature>
<evidence type="ECO:0000313" key="2">
    <source>
        <dbReference type="EMBL" id="AAT27816.1"/>
    </source>
</evidence>
<keyword evidence="3" id="KW-1185">Reference proteome</keyword>
<feature type="domain" description="Lipoprotein-associated type-17" evidence="1">
    <location>
        <begin position="241"/>
        <end position="322"/>
    </location>
</feature>
<evidence type="ECO:0000313" key="3">
    <source>
        <dbReference type="Proteomes" id="UP000009072"/>
    </source>
</evidence>
<dbReference type="Proteomes" id="UP000009072">
    <property type="component" value="Chromosome"/>
</dbReference>
<dbReference type="HOGENOM" id="CLU_336114_0_0_14"/>
<gene>
    <name evidence="2" type="primary">mvspF</name>
    <name evidence="2" type="ordered locus">MMOB3300</name>
</gene>